<keyword evidence="19" id="KW-1185">Reference proteome</keyword>
<evidence type="ECO:0000256" key="4">
    <source>
        <dbReference type="ARBA" id="ARBA00022729"/>
    </source>
</evidence>
<organism evidence="18 19">
    <name type="scientific">Trichoplax adhaerens</name>
    <name type="common">Trichoplax reptans</name>
    <dbReference type="NCBI Taxonomy" id="10228"/>
    <lineage>
        <taxon>Eukaryota</taxon>
        <taxon>Metazoa</taxon>
        <taxon>Placozoa</taxon>
        <taxon>Uniplacotomia</taxon>
        <taxon>Trichoplacea</taxon>
        <taxon>Trichoplacidae</taxon>
        <taxon>Trichoplax</taxon>
    </lineage>
</organism>
<evidence type="ECO:0000259" key="16">
    <source>
        <dbReference type="PROSITE" id="PS50011"/>
    </source>
</evidence>
<evidence type="ECO:0000256" key="14">
    <source>
        <dbReference type="RuleBase" id="RU003431"/>
    </source>
</evidence>
<evidence type="ECO:0000256" key="11">
    <source>
        <dbReference type="ARBA" id="ARBA00023239"/>
    </source>
</evidence>
<comment type="catalytic activity">
    <reaction evidence="14">
        <text>GTP = 3',5'-cyclic GMP + diphosphate</text>
        <dbReference type="Rhea" id="RHEA:13665"/>
        <dbReference type="ChEBI" id="CHEBI:33019"/>
        <dbReference type="ChEBI" id="CHEBI:37565"/>
        <dbReference type="ChEBI" id="CHEBI:57746"/>
        <dbReference type="EC" id="4.6.1.2"/>
    </reaction>
</comment>
<dbReference type="GeneID" id="6756144"/>
<dbReference type="AlphaFoldDB" id="B3S427"/>
<dbReference type="HOGENOM" id="CLU_001072_11_2_1"/>
<evidence type="ECO:0000256" key="8">
    <source>
        <dbReference type="ARBA" id="ARBA00023136"/>
    </source>
</evidence>
<dbReference type="OrthoDB" id="1890790at2759"/>
<dbReference type="GO" id="GO:0007168">
    <property type="term" value="P:receptor guanylyl cyclase signaling pathway"/>
    <property type="evidence" value="ECO:0000318"/>
    <property type="project" value="GO_Central"/>
</dbReference>
<dbReference type="GO" id="GO:0001653">
    <property type="term" value="F:peptide receptor activity"/>
    <property type="evidence" value="ECO:0000318"/>
    <property type="project" value="GO_Central"/>
</dbReference>
<feature type="coiled-coil region" evidence="15">
    <location>
        <begin position="228"/>
        <end position="259"/>
    </location>
</feature>
<dbReference type="Gene3D" id="6.10.250.780">
    <property type="match status" value="1"/>
</dbReference>
<feature type="non-terminal residue" evidence="18">
    <location>
        <position position="1"/>
    </location>
</feature>
<evidence type="ECO:0000256" key="13">
    <source>
        <dbReference type="RuleBase" id="RU000405"/>
    </source>
</evidence>
<keyword evidence="7" id="KW-0342">GTP-binding</keyword>
<dbReference type="InterPro" id="IPR000719">
    <property type="entry name" value="Prot_kinase_dom"/>
</dbReference>
<dbReference type="PROSITE" id="PS50011">
    <property type="entry name" value="PROTEIN_KINASE_DOM"/>
    <property type="match status" value="1"/>
</dbReference>
<dbReference type="GO" id="GO:0005524">
    <property type="term" value="F:ATP binding"/>
    <property type="evidence" value="ECO:0007669"/>
    <property type="project" value="InterPro"/>
</dbReference>
<dbReference type="PROSITE" id="PS50125">
    <property type="entry name" value="GUANYLATE_CYCLASE_2"/>
    <property type="match status" value="1"/>
</dbReference>
<dbReference type="CTD" id="6756144"/>
<dbReference type="SUPFAM" id="SSF55073">
    <property type="entry name" value="Nucleotide cyclase"/>
    <property type="match status" value="1"/>
</dbReference>
<dbReference type="Gene3D" id="1.10.510.10">
    <property type="entry name" value="Transferase(Phosphotransferase) domain 1"/>
    <property type="match status" value="1"/>
</dbReference>
<dbReference type="SUPFAM" id="SSF56112">
    <property type="entry name" value="Protein kinase-like (PK-like)"/>
    <property type="match status" value="1"/>
</dbReference>
<dbReference type="InParanoid" id="B3S427"/>
<keyword evidence="4" id="KW-0732">Signal</keyword>
<dbReference type="InterPro" id="IPR029787">
    <property type="entry name" value="Nucleotide_cyclase"/>
</dbReference>
<dbReference type="GO" id="GO:0005525">
    <property type="term" value="F:GTP binding"/>
    <property type="evidence" value="ECO:0007669"/>
    <property type="project" value="UniProtKB-KW"/>
</dbReference>
<dbReference type="PANTHER" id="PTHR11920">
    <property type="entry name" value="GUANYLYL CYCLASE"/>
    <property type="match status" value="1"/>
</dbReference>
<evidence type="ECO:0000256" key="1">
    <source>
        <dbReference type="ARBA" id="ARBA00004479"/>
    </source>
</evidence>
<dbReference type="Gene3D" id="3.30.70.1230">
    <property type="entry name" value="Nucleotide cyclase"/>
    <property type="match status" value="1"/>
</dbReference>
<dbReference type="EC" id="4.6.1.2" evidence="2 14"/>
<keyword evidence="3" id="KW-0812">Transmembrane</keyword>
<dbReference type="PhylomeDB" id="B3S427"/>
<dbReference type="FunFam" id="1.10.510.10:FF:001538">
    <property type="entry name" value="Guanylate cyclase"/>
    <property type="match status" value="1"/>
</dbReference>
<dbReference type="GO" id="GO:0005886">
    <property type="term" value="C:plasma membrane"/>
    <property type="evidence" value="ECO:0000318"/>
    <property type="project" value="GO_Central"/>
</dbReference>
<evidence type="ECO:0000259" key="17">
    <source>
        <dbReference type="PROSITE" id="PS50125"/>
    </source>
</evidence>
<dbReference type="CDD" id="cd07302">
    <property type="entry name" value="CHD"/>
    <property type="match status" value="1"/>
</dbReference>
<evidence type="ECO:0000313" key="18">
    <source>
        <dbReference type="EMBL" id="EDV22567.1"/>
    </source>
</evidence>
<evidence type="ECO:0000313" key="19">
    <source>
        <dbReference type="Proteomes" id="UP000009022"/>
    </source>
</evidence>
<dbReference type="InterPro" id="IPR001245">
    <property type="entry name" value="Ser-Thr/Tyr_kinase_cat_dom"/>
</dbReference>
<dbReference type="FunFam" id="3.30.70.1230:FF:000004">
    <property type="entry name" value="Guanylate cyclase"/>
    <property type="match status" value="1"/>
</dbReference>
<keyword evidence="11 13" id="KW-0456">Lyase</keyword>
<evidence type="ECO:0000256" key="6">
    <source>
        <dbReference type="ARBA" id="ARBA00022989"/>
    </source>
</evidence>
<comment type="similarity">
    <text evidence="13">Belongs to the adenylyl cyclase class-4/guanylyl cyclase family.</text>
</comment>
<dbReference type="Pfam" id="PF07701">
    <property type="entry name" value="HNOBA"/>
    <property type="match status" value="1"/>
</dbReference>
<dbReference type="Proteomes" id="UP000009022">
    <property type="component" value="Unassembled WGS sequence"/>
</dbReference>
<comment type="subcellular location">
    <subcellularLocation>
        <location evidence="1">Membrane</location>
        <topology evidence="1">Single-pass type I membrane protein</topology>
    </subcellularLocation>
</comment>
<evidence type="ECO:0000256" key="5">
    <source>
        <dbReference type="ARBA" id="ARBA00022741"/>
    </source>
</evidence>
<evidence type="ECO:0000256" key="10">
    <source>
        <dbReference type="ARBA" id="ARBA00023180"/>
    </source>
</evidence>
<reference evidence="18 19" key="1">
    <citation type="journal article" date="2008" name="Nature">
        <title>The Trichoplax genome and the nature of placozoans.</title>
        <authorList>
            <person name="Srivastava M."/>
            <person name="Begovic E."/>
            <person name="Chapman J."/>
            <person name="Putnam N.H."/>
            <person name="Hellsten U."/>
            <person name="Kawashima T."/>
            <person name="Kuo A."/>
            <person name="Mitros T."/>
            <person name="Salamov A."/>
            <person name="Carpenter M.L."/>
            <person name="Signorovitch A.Y."/>
            <person name="Moreno M.A."/>
            <person name="Kamm K."/>
            <person name="Grimwood J."/>
            <person name="Schmutz J."/>
            <person name="Shapiro H."/>
            <person name="Grigoriev I.V."/>
            <person name="Buss L.W."/>
            <person name="Schierwater B."/>
            <person name="Dellaporta S.L."/>
            <person name="Rokhsar D.S."/>
        </authorList>
    </citation>
    <scope>NUCLEOTIDE SEQUENCE [LARGE SCALE GENOMIC DNA]</scope>
    <source>
        <strain evidence="18 19">Grell-BS-1999</strain>
    </source>
</reference>
<keyword evidence="15" id="KW-0175">Coiled coil</keyword>
<dbReference type="InterPro" id="IPR050401">
    <property type="entry name" value="Cyclic_nucleotide_synthase"/>
</dbReference>
<dbReference type="InterPro" id="IPR011009">
    <property type="entry name" value="Kinase-like_dom_sf"/>
</dbReference>
<protein>
    <recommendedName>
        <fullName evidence="2 14">Guanylate cyclase</fullName>
        <ecNumber evidence="2 14">4.6.1.2</ecNumber>
    </recommendedName>
</protein>
<dbReference type="PROSITE" id="PS00452">
    <property type="entry name" value="GUANYLATE_CYCLASE_1"/>
    <property type="match status" value="1"/>
</dbReference>
<keyword evidence="5" id="KW-0547">Nucleotide-binding</keyword>
<accession>B3S427</accession>
<dbReference type="InterPro" id="IPR018297">
    <property type="entry name" value="A/G_cyclase_CS"/>
</dbReference>
<dbReference type="SMART" id="SM00044">
    <property type="entry name" value="CYCc"/>
    <property type="match status" value="1"/>
</dbReference>
<keyword evidence="9" id="KW-0675">Receptor</keyword>
<dbReference type="PANTHER" id="PTHR11920:SF502">
    <property type="entry name" value="GUANYLATE CYCLASE"/>
    <property type="match status" value="1"/>
</dbReference>
<evidence type="ECO:0000256" key="2">
    <source>
        <dbReference type="ARBA" id="ARBA00012202"/>
    </source>
</evidence>
<feature type="domain" description="Guanylate cyclase" evidence="17">
    <location>
        <begin position="291"/>
        <end position="421"/>
    </location>
</feature>
<dbReference type="GO" id="GO:0006182">
    <property type="term" value="P:cGMP biosynthetic process"/>
    <property type="evidence" value="ECO:0000318"/>
    <property type="project" value="GO_Central"/>
</dbReference>
<dbReference type="eggNOG" id="KOG1023">
    <property type="taxonomic scope" value="Eukaryota"/>
</dbReference>
<dbReference type="GO" id="GO:0004383">
    <property type="term" value="F:guanylate cyclase activity"/>
    <property type="evidence" value="ECO:0000318"/>
    <property type="project" value="GO_Central"/>
</dbReference>
<dbReference type="OMA" id="MQHENIN"/>
<dbReference type="InterPro" id="IPR011645">
    <property type="entry name" value="HNOB_dom_associated"/>
</dbReference>
<dbReference type="Pfam" id="PF07714">
    <property type="entry name" value="PK_Tyr_Ser-Thr"/>
    <property type="match status" value="1"/>
</dbReference>
<dbReference type="KEGG" id="tad:TRIADDRAFT_28471"/>
<dbReference type="RefSeq" id="XP_002115111.1">
    <property type="nucleotide sequence ID" value="XM_002115075.1"/>
</dbReference>
<dbReference type="Pfam" id="PF00211">
    <property type="entry name" value="Guanylate_cyc"/>
    <property type="match status" value="1"/>
</dbReference>
<evidence type="ECO:0000256" key="12">
    <source>
        <dbReference type="ARBA" id="ARBA00023293"/>
    </source>
</evidence>
<evidence type="ECO:0000256" key="7">
    <source>
        <dbReference type="ARBA" id="ARBA00023134"/>
    </source>
</evidence>
<dbReference type="EMBL" id="DS985249">
    <property type="protein sequence ID" value="EDV22567.1"/>
    <property type="molecule type" value="Genomic_DNA"/>
</dbReference>
<sequence length="496" mass="56043">LSNIHNDNLNPFIGAAIQDNDIYILTNYCPRGSLQDVLKSENNELDIVFKLSFAYDIIKGMIHIHSSDIKYHGNLKSSNCLVDGRWTVKLTDFGMPSLRRAVKIPSQKFAFILDAFWTAPELLRLSGDRIAGTQMGDVYSFGIVWSEIMTRKLPYIDFSLDAKSIVEMVKLGYVNPPLRPDINDIDCPDEIKTIICTCWDEIPQMRPTFSVIKKKLKSSSYGKDTDILDNVVALLEKYANHLEDLVEERTNELIEEKKKTDDLLYRMLPKQVAEQLKKGETVTAELYQEVTIYFSDIVGFTKLSAKSTPMQVVNLLNDLYSLFDSIIVGYDVYKVETIGDAYMVASGLPVKNGKLHAKEIADMAVLILDSVSRFSIRHMPNESLRLRIGIHSGPVVAGVVGLTMPRYCLFGDTVNTASRMESHGEASRIHISEATKKFIDASSDYRIEERGEIVIKGKGKLRTYWLTSNSHKCKVRTRFVPREDSILVEESVTTEV</sequence>
<evidence type="ECO:0000256" key="15">
    <source>
        <dbReference type="SAM" id="Coils"/>
    </source>
</evidence>
<dbReference type="GO" id="GO:0035556">
    <property type="term" value="P:intracellular signal transduction"/>
    <property type="evidence" value="ECO:0007669"/>
    <property type="project" value="InterPro"/>
</dbReference>
<feature type="domain" description="Protein kinase" evidence="16">
    <location>
        <begin position="1"/>
        <end position="221"/>
    </location>
</feature>
<keyword evidence="6" id="KW-1133">Transmembrane helix</keyword>
<gene>
    <name evidence="18" type="ORF">TRIADDRAFT_28471</name>
</gene>
<dbReference type="InterPro" id="IPR001054">
    <property type="entry name" value="A/G_cyclase"/>
</dbReference>
<keyword evidence="12 14" id="KW-0141">cGMP biosynthesis</keyword>
<evidence type="ECO:0000256" key="3">
    <source>
        <dbReference type="ARBA" id="ARBA00022692"/>
    </source>
</evidence>
<proteinExistence type="inferred from homology"/>
<dbReference type="GO" id="GO:0004672">
    <property type="term" value="F:protein kinase activity"/>
    <property type="evidence" value="ECO:0007669"/>
    <property type="project" value="InterPro"/>
</dbReference>
<keyword evidence="10" id="KW-0325">Glycoprotein</keyword>
<evidence type="ECO:0000256" key="9">
    <source>
        <dbReference type="ARBA" id="ARBA00023170"/>
    </source>
</evidence>
<keyword evidence="8" id="KW-0472">Membrane</keyword>
<name>B3S427_TRIAD</name>